<reference evidence="1" key="2">
    <citation type="submission" date="2016-10" db="EMBL/GenBank/DDBJ databases">
        <authorList>
            <person name="de Groot N.N."/>
        </authorList>
    </citation>
    <scope>NUCLEOTIDE SEQUENCE</scope>
    <source>
        <strain evidence="1">HV04060</strain>
    </source>
</reference>
<keyword evidence="1" id="KW-0150">Chloroplast</keyword>
<reference evidence="1" key="1">
    <citation type="submission" date="2016-10" db="EMBL/GenBank/DDBJ databases">
        <title>Chloroplast genomes as a tool to resolve red algal phylogenies: a case study in the Nemaliales.</title>
        <authorList>
            <person name="Costa J.F."/>
            <person name="Lin S.M."/>
            <person name="Macaya E.C."/>
            <person name="Fernandez-Garcia C."/>
            <person name="Verbruggen H."/>
        </authorList>
    </citation>
    <scope>NUCLEOTIDE SEQUENCE</scope>
    <source>
        <strain evidence="1">HV04060</strain>
    </source>
</reference>
<proteinExistence type="predicted"/>
<dbReference type="AlphaFoldDB" id="A0A1G4NSN5"/>
<geneLocation type="chloroplast" evidence="1"/>
<sequence length="100" mass="11809">MNIKSAIKSGLPKEIRNSQQFCLWKYENRLSDQKPAKIPYVLTNSQFCKSYNLQNLSKGLIEDTSRYFSYETAHELIKYHSDFFLGLYINPQNKRVWGHS</sequence>
<dbReference type="GeneID" id="29998671"/>
<keyword evidence="1" id="KW-0934">Plastid</keyword>
<name>A0A1G4NSN5_9FLOR</name>
<accession>A0A1G4NSN5</accession>
<dbReference type="EMBL" id="LT622864">
    <property type="protein sequence ID" value="SCW21576.1"/>
    <property type="molecule type" value="Genomic_DNA"/>
</dbReference>
<evidence type="ECO:0000313" key="1">
    <source>
        <dbReference type="EMBL" id="SCW21576.1"/>
    </source>
</evidence>
<gene>
    <name evidence="1" type="primary">ORF_9</name>
    <name evidence="1" type="ORF">HV04060_148</name>
</gene>
<protein>
    <submittedName>
        <fullName evidence="1">Uncharacterized protein</fullName>
    </submittedName>
</protein>
<organism evidence="1">
    <name type="scientific">Dichotomaria marginata</name>
    <dbReference type="NCBI Taxonomy" id="268567"/>
    <lineage>
        <taxon>Eukaryota</taxon>
        <taxon>Rhodophyta</taxon>
        <taxon>Florideophyceae</taxon>
        <taxon>Nemaliophycidae</taxon>
        <taxon>Nemaliales</taxon>
        <taxon>Galaxauraceae</taxon>
        <taxon>Dichotomaria</taxon>
    </lineage>
</organism>
<dbReference type="RefSeq" id="YP_009313322.1">
    <property type="nucleotide sequence ID" value="NC_031656.1"/>
</dbReference>